<sequence length="141" mass="14971">MTSRVCQLEIAEEGEQVQPRRLFRSNTPLLVAAPSARRPSAPPKSRAPTAPSRHSARQAANPSNVPVAQRASLRIVKELGLLGPKEKMTTEVAEALLRCFDEPLTEADIAVIAKLTRLDADALKIAAGMAGPDGAAEEAVV</sequence>
<dbReference type="Gramene" id="TraesCLE_scaffold_081368_01G000200.1">
    <property type="protein sequence ID" value="TraesCLE_scaffold_081368_01G000200.1"/>
    <property type="gene ID" value="TraesCLE_scaffold_081368_01G000200"/>
</dbReference>
<feature type="region of interest" description="Disordered" evidence="1">
    <location>
        <begin position="31"/>
        <end position="67"/>
    </location>
</feature>
<dbReference type="Gramene" id="TraesRN4B0100144100.1">
    <property type="protein sequence ID" value="TraesRN4B0100144100.1"/>
    <property type="gene ID" value="TraesRN4B0100144100"/>
</dbReference>
<proteinExistence type="predicted"/>
<evidence type="ECO:0000313" key="2">
    <source>
        <dbReference type="EnsemblPlants" id="TraesCS4B02G063500.1.cds1"/>
    </source>
</evidence>
<dbReference type="Gramene" id="TraesARI4B03G02283030.1">
    <property type="protein sequence ID" value="TraesARI4B03G02283030.1.CDS1"/>
    <property type="gene ID" value="TraesARI4B03G02283030"/>
</dbReference>
<keyword evidence="3" id="KW-1185">Reference proteome</keyword>
<dbReference type="EnsemblPlants" id="TraesCS4B02G063500.1">
    <property type="protein sequence ID" value="TraesCS4B02G063500.1.cds1"/>
    <property type="gene ID" value="TraesCS4B02G063500"/>
</dbReference>
<evidence type="ECO:0000256" key="1">
    <source>
        <dbReference type="SAM" id="MobiDB-lite"/>
    </source>
</evidence>
<organism evidence="2">
    <name type="scientific">Triticum aestivum</name>
    <name type="common">Wheat</name>
    <dbReference type="NCBI Taxonomy" id="4565"/>
    <lineage>
        <taxon>Eukaryota</taxon>
        <taxon>Viridiplantae</taxon>
        <taxon>Streptophyta</taxon>
        <taxon>Embryophyta</taxon>
        <taxon>Tracheophyta</taxon>
        <taxon>Spermatophyta</taxon>
        <taxon>Magnoliopsida</taxon>
        <taxon>Liliopsida</taxon>
        <taxon>Poales</taxon>
        <taxon>Poaceae</taxon>
        <taxon>BOP clade</taxon>
        <taxon>Pooideae</taxon>
        <taxon>Triticodae</taxon>
        <taxon>Triticeae</taxon>
        <taxon>Triticinae</taxon>
        <taxon>Triticum</taxon>
    </lineage>
</organism>
<name>A0A3B6IKJ8_WHEAT</name>
<reference evidence="2" key="1">
    <citation type="submission" date="2018-08" db="EMBL/GenBank/DDBJ databases">
        <authorList>
            <person name="Rossello M."/>
        </authorList>
    </citation>
    <scope>NUCLEOTIDE SEQUENCE [LARGE SCALE GENOMIC DNA]</scope>
    <source>
        <strain evidence="2">cv. Chinese Spring</strain>
    </source>
</reference>
<reference evidence="2" key="2">
    <citation type="submission" date="2018-10" db="UniProtKB">
        <authorList>
            <consortium name="EnsemblPlants"/>
        </authorList>
    </citation>
    <scope>IDENTIFICATION</scope>
</reference>
<dbReference type="Gramene" id="TraesCS4B03G0138200.1">
    <property type="protein sequence ID" value="TraesCS4B03G0138200.1.CDS1"/>
    <property type="gene ID" value="TraesCS4B03G0138200"/>
</dbReference>
<protein>
    <submittedName>
        <fullName evidence="2">Uncharacterized protein</fullName>
    </submittedName>
</protein>
<dbReference type="Gramene" id="TraesROB_scaffold_079739_01G000200.1">
    <property type="protein sequence ID" value="TraesROB_scaffold_079739_01G000200.1"/>
    <property type="gene ID" value="TraesROB_scaffold_079739_01G000200"/>
</dbReference>
<dbReference type="SMR" id="A0A3B6IKJ8"/>
<dbReference type="Gramene" id="TraesWEE_scaffold_085899_01G000200.1">
    <property type="protein sequence ID" value="TraesWEE_scaffold_085899_01G000200.1"/>
    <property type="gene ID" value="TraesWEE_scaffold_085899_01G000200"/>
</dbReference>
<dbReference type="AlphaFoldDB" id="A0A3B6IKJ8"/>
<dbReference type="OMA" id="WVMARMD"/>
<accession>A0A3B6IKJ8</accession>
<dbReference type="OrthoDB" id="716470at2759"/>
<feature type="compositionally biased region" description="Low complexity" evidence="1">
    <location>
        <begin position="32"/>
        <end position="53"/>
    </location>
</feature>
<dbReference type="Gramene" id="TraesCS4B02G063500.1">
    <property type="protein sequence ID" value="TraesCS4B02G063500.1.cds1"/>
    <property type="gene ID" value="TraesCS4B02G063500"/>
</dbReference>
<evidence type="ECO:0000313" key="3">
    <source>
        <dbReference type="Proteomes" id="UP000019116"/>
    </source>
</evidence>
<dbReference type="Proteomes" id="UP000019116">
    <property type="component" value="Chromosome 4B"/>
</dbReference>